<reference evidence="3 4" key="1">
    <citation type="submission" date="2009-10" db="EMBL/GenBank/DDBJ databases">
        <authorList>
            <person name="Harkins D.M."/>
            <person name="Madupu R."/>
            <person name="Durkin A.S."/>
            <person name="Torralba M."/>
            <person name="Methe B."/>
            <person name="Sutton G.G."/>
            <person name="Strausberg R.L."/>
            <person name="Nelson K.E."/>
        </authorList>
    </citation>
    <scope>NUCLEOTIDE SEQUENCE [LARGE SCALE GENOMIC DNA]</scope>
    <source>
        <strain evidence="3 4">F0264</strain>
    </source>
</reference>
<feature type="coiled-coil region" evidence="1">
    <location>
        <begin position="20"/>
        <end position="54"/>
    </location>
</feature>
<keyword evidence="2" id="KW-1133">Transmembrane helix</keyword>
<accession>D0GIN2</accession>
<organism evidence="3 4">
    <name type="scientific">Pseudoleptotrichia goodfellowii F0264</name>
    <dbReference type="NCBI Taxonomy" id="596323"/>
    <lineage>
        <taxon>Bacteria</taxon>
        <taxon>Fusobacteriati</taxon>
        <taxon>Fusobacteriota</taxon>
        <taxon>Fusobacteriia</taxon>
        <taxon>Fusobacteriales</taxon>
        <taxon>Leptotrichiaceae</taxon>
        <taxon>Pseudoleptotrichia</taxon>
    </lineage>
</organism>
<evidence type="ECO:0000256" key="2">
    <source>
        <dbReference type="SAM" id="Phobius"/>
    </source>
</evidence>
<feature type="transmembrane region" description="Helical" evidence="2">
    <location>
        <begin position="100"/>
        <end position="120"/>
    </location>
</feature>
<keyword evidence="2" id="KW-0472">Membrane</keyword>
<comment type="caution">
    <text evidence="3">The sequence shown here is derived from an EMBL/GenBank/DDBJ whole genome shotgun (WGS) entry which is preliminary data.</text>
</comment>
<name>D0GIN2_9FUSO</name>
<evidence type="ECO:0000256" key="1">
    <source>
        <dbReference type="SAM" id="Coils"/>
    </source>
</evidence>
<feature type="transmembrane region" description="Helical" evidence="2">
    <location>
        <begin position="57"/>
        <end position="79"/>
    </location>
</feature>
<dbReference type="Proteomes" id="UP000004226">
    <property type="component" value="Unassembled WGS sequence"/>
</dbReference>
<proteinExistence type="predicted"/>
<evidence type="ECO:0000313" key="3">
    <source>
        <dbReference type="EMBL" id="EEY36049.1"/>
    </source>
</evidence>
<gene>
    <name evidence="3" type="ORF">HMPREF0554_2389</name>
</gene>
<keyword evidence="4" id="KW-1185">Reference proteome</keyword>
<dbReference type="EMBL" id="ADAD01000019">
    <property type="protein sequence ID" value="EEY36049.1"/>
    <property type="molecule type" value="Genomic_DNA"/>
</dbReference>
<dbReference type="AlphaFoldDB" id="D0GIN2"/>
<evidence type="ECO:0000313" key="4">
    <source>
        <dbReference type="Proteomes" id="UP000004226"/>
    </source>
</evidence>
<keyword evidence="1" id="KW-0175">Coiled coil</keyword>
<protein>
    <submittedName>
        <fullName evidence="3">Uncharacterized protein</fullName>
    </submittedName>
</protein>
<keyword evidence="2" id="KW-0812">Transmembrane</keyword>
<sequence>MCFKIYNISETNFEINKFILEILKKEYKIKKNKYEKLENELGLLINNEQNSKELLEYIGRNFLVLTNLSVISFLLKSYYDSIFKDIDRIEKIKEIFKQELSPLVIILGVIIIIMMFSYMFKNPKNKQERINFLHRISYYLDELEREE</sequence>